<sequence>MEFRIKLCLYHYFIDYRKTCLLYIKKHIKTVEDLTNYISKHFNIDGEFYLTCNDFYLPCFEDIRVLNQDDVVVVVPQISQFKEVEREVTLKKVKKIKKKVAVVTDEKKVDQNLSEPNEVLTKKKKFADDDLNMMVDELEIDEVDHAKGKKNRKKPSLVTDDEVTSKTNGIWQNLAREYTRKRKIEPLQISTSPNIIKSIVVQHNGSDHKKETSVTSDSDTCADDMQHDNKITDETDSKLDSITSENDLATNKVKRKRKRVRHKRKPPPIVPLLPPIVPVIPVIGSPSVHIRFDDDVANPKSESIANDYYEQEEKENELINLEEDTPNQANYDVLCKSEIGTFPLMKGRNPNPNEVVAFKRYKLSDTFTPEISNYIIGRVLSFYPDSRAVFLKILEGHEECKDPEGKFFWQQEDEEPAVSDEKQFIWNELIEPRLLFP</sequence>
<dbReference type="EMBL" id="JARPUR010000007">
    <property type="protein sequence ID" value="KAK4872451.1"/>
    <property type="molecule type" value="Genomic_DNA"/>
</dbReference>
<reference evidence="5" key="1">
    <citation type="submission" date="2023-01" db="EMBL/GenBank/DDBJ databases">
        <title>Key to firefly adult light organ development and bioluminescence: homeobox transcription factors regulate luciferase expression and transportation to peroxisome.</title>
        <authorList>
            <person name="Fu X."/>
        </authorList>
    </citation>
    <scope>NUCLEOTIDE SEQUENCE [LARGE SCALE GENOMIC DNA]</scope>
</reference>
<evidence type="ECO:0000256" key="1">
    <source>
        <dbReference type="SAM" id="MobiDB-lite"/>
    </source>
</evidence>
<feature type="domain" description="Coilin N-terminal" evidence="2">
    <location>
        <begin position="12"/>
        <end position="124"/>
    </location>
</feature>
<feature type="domain" description="Coilin tudor" evidence="3">
    <location>
        <begin position="348"/>
        <end position="423"/>
    </location>
</feature>
<dbReference type="InterPro" id="IPR031722">
    <property type="entry name" value="Coilin_N"/>
</dbReference>
<dbReference type="PANTHER" id="PTHR15197">
    <property type="entry name" value="COILIN P80"/>
    <property type="match status" value="1"/>
</dbReference>
<evidence type="ECO:0000313" key="4">
    <source>
        <dbReference type="EMBL" id="KAK4872451.1"/>
    </source>
</evidence>
<proteinExistence type="predicted"/>
<evidence type="ECO:0000313" key="5">
    <source>
        <dbReference type="Proteomes" id="UP001353858"/>
    </source>
</evidence>
<feature type="compositionally biased region" description="Basic and acidic residues" evidence="1">
    <location>
        <begin position="224"/>
        <end position="234"/>
    </location>
</feature>
<dbReference type="GO" id="GO:0000387">
    <property type="term" value="P:spliceosomal snRNP assembly"/>
    <property type="evidence" value="ECO:0007669"/>
    <property type="project" value="TreeGrafter"/>
</dbReference>
<dbReference type="GO" id="GO:0015030">
    <property type="term" value="C:Cajal body"/>
    <property type="evidence" value="ECO:0007669"/>
    <property type="project" value="TreeGrafter"/>
</dbReference>
<dbReference type="Proteomes" id="UP001353858">
    <property type="component" value="Unassembled WGS sequence"/>
</dbReference>
<dbReference type="InterPro" id="IPR024822">
    <property type="entry name" value="Coilin"/>
</dbReference>
<evidence type="ECO:0008006" key="6">
    <source>
        <dbReference type="Google" id="ProtNLM"/>
    </source>
</evidence>
<dbReference type="AlphaFoldDB" id="A0AAN7P1Z9"/>
<dbReference type="Pfam" id="PF23086">
    <property type="entry name" value="Tudor_Coilin"/>
    <property type="match status" value="1"/>
</dbReference>
<dbReference type="Pfam" id="PF15862">
    <property type="entry name" value="Coilin_N"/>
    <property type="match status" value="1"/>
</dbReference>
<feature type="region of interest" description="Disordered" evidence="1">
    <location>
        <begin position="204"/>
        <end position="234"/>
    </location>
</feature>
<gene>
    <name evidence="4" type="ORF">RN001_014480</name>
</gene>
<organism evidence="4 5">
    <name type="scientific">Aquatica leii</name>
    <dbReference type="NCBI Taxonomy" id="1421715"/>
    <lineage>
        <taxon>Eukaryota</taxon>
        <taxon>Metazoa</taxon>
        <taxon>Ecdysozoa</taxon>
        <taxon>Arthropoda</taxon>
        <taxon>Hexapoda</taxon>
        <taxon>Insecta</taxon>
        <taxon>Pterygota</taxon>
        <taxon>Neoptera</taxon>
        <taxon>Endopterygota</taxon>
        <taxon>Coleoptera</taxon>
        <taxon>Polyphaga</taxon>
        <taxon>Elateriformia</taxon>
        <taxon>Elateroidea</taxon>
        <taxon>Lampyridae</taxon>
        <taxon>Luciolinae</taxon>
        <taxon>Aquatica</taxon>
    </lineage>
</organism>
<evidence type="ECO:0000259" key="3">
    <source>
        <dbReference type="Pfam" id="PF23086"/>
    </source>
</evidence>
<comment type="caution">
    <text evidence="4">The sequence shown here is derived from an EMBL/GenBank/DDBJ whole genome shotgun (WGS) entry which is preliminary data.</text>
</comment>
<dbReference type="GO" id="GO:0030620">
    <property type="term" value="F:U2 snRNA binding"/>
    <property type="evidence" value="ECO:0007669"/>
    <property type="project" value="TreeGrafter"/>
</dbReference>
<dbReference type="GO" id="GO:0030619">
    <property type="term" value="F:U1 snRNA binding"/>
    <property type="evidence" value="ECO:0007669"/>
    <property type="project" value="TreeGrafter"/>
</dbReference>
<accession>A0AAN7P1Z9</accession>
<dbReference type="PANTHER" id="PTHR15197:SF0">
    <property type="entry name" value="COILIN"/>
    <property type="match status" value="1"/>
</dbReference>
<dbReference type="InterPro" id="IPR056398">
    <property type="entry name" value="Tudor_Coilin"/>
</dbReference>
<evidence type="ECO:0000259" key="2">
    <source>
        <dbReference type="Pfam" id="PF15862"/>
    </source>
</evidence>
<name>A0AAN7P1Z9_9COLE</name>
<keyword evidence="5" id="KW-1185">Reference proteome</keyword>
<protein>
    <recommendedName>
        <fullName evidence="6">Coilin</fullName>
    </recommendedName>
</protein>